<evidence type="ECO:0000313" key="2">
    <source>
        <dbReference type="Proteomes" id="UP001328107"/>
    </source>
</evidence>
<evidence type="ECO:0000313" key="1">
    <source>
        <dbReference type="EMBL" id="GMR43422.1"/>
    </source>
</evidence>
<keyword evidence="2" id="KW-1185">Reference proteome</keyword>
<accession>A0AAN4ZS57</accession>
<name>A0AAN4ZS57_9BILA</name>
<dbReference type="AlphaFoldDB" id="A0AAN4ZS57"/>
<sequence>MNTQIVARRRHARMRLEYIAIWILETSITTPEWKCFCKENKTILYCSGIKYKNQLIESKFVKTICYEEAVNAFMNAGTKTLGENFFEKIINSEDIATLTNNEDVERAKLYCDAIDPKAVTALKSLFASTILFHMMDELILKKGKRT</sequence>
<organism evidence="1 2">
    <name type="scientific">Pristionchus mayeri</name>
    <dbReference type="NCBI Taxonomy" id="1317129"/>
    <lineage>
        <taxon>Eukaryota</taxon>
        <taxon>Metazoa</taxon>
        <taxon>Ecdysozoa</taxon>
        <taxon>Nematoda</taxon>
        <taxon>Chromadorea</taxon>
        <taxon>Rhabditida</taxon>
        <taxon>Rhabditina</taxon>
        <taxon>Diplogasteromorpha</taxon>
        <taxon>Diplogasteroidea</taxon>
        <taxon>Neodiplogasteridae</taxon>
        <taxon>Pristionchus</taxon>
    </lineage>
</organism>
<protein>
    <submittedName>
        <fullName evidence="1">Uncharacterized protein</fullName>
    </submittedName>
</protein>
<reference evidence="2" key="1">
    <citation type="submission" date="2022-10" db="EMBL/GenBank/DDBJ databases">
        <title>Genome assembly of Pristionchus species.</title>
        <authorList>
            <person name="Yoshida K."/>
            <person name="Sommer R.J."/>
        </authorList>
    </citation>
    <scope>NUCLEOTIDE SEQUENCE [LARGE SCALE GENOMIC DNA]</scope>
    <source>
        <strain evidence="2">RS5460</strain>
    </source>
</reference>
<gene>
    <name evidence="1" type="ORF">PMAYCL1PPCAC_13617</name>
</gene>
<proteinExistence type="predicted"/>
<dbReference type="Proteomes" id="UP001328107">
    <property type="component" value="Unassembled WGS sequence"/>
</dbReference>
<comment type="caution">
    <text evidence="1">The sequence shown here is derived from an EMBL/GenBank/DDBJ whole genome shotgun (WGS) entry which is preliminary data.</text>
</comment>
<dbReference type="EMBL" id="BTRK01000003">
    <property type="protein sequence ID" value="GMR43422.1"/>
    <property type="molecule type" value="Genomic_DNA"/>
</dbReference>